<dbReference type="InterPro" id="IPR017441">
    <property type="entry name" value="Protein_kinase_ATP_BS"/>
</dbReference>
<dbReference type="PROSITE" id="PS00107">
    <property type="entry name" value="PROTEIN_KINASE_ATP"/>
    <property type="match status" value="1"/>
</dbReference>
<dbReference type="GO" id="GO:0007165">
    <property type="term" value="P:signal transduction"/>
    <property type="evidence" value="ECO:0007669"/>
    <property type="project" value="TreeGrafter"/>
</dbReference>
<keyword evidence="3 6" id="KW-0547">Nucleotide-binding</keyword>
<dbReference type="InterPro" id="IPR011009">
    <property type="entry name" value="Kinase-like_dom_sf"/>
</dbReference>
<feature type="binding site" evidence="6">
    <location>
        <position position="51"/>
    </location>
    <ligand>
        <name>ATP</name>
        <dbReference type="ChEBI" id="CHEBI:30616"/>
    </ligand>
</feature>
<dbReference type="OrthoDB" id="1595149at2759"/>
<evidence type="ECO:0000259" key="7">
    <source>
        <dbReference type="PROSITE" id="PS50011"/>
    </source>
</evidence>
<keyword evidence="5 6" id="KW-0067">ATP-binding</keyword>
<gene>
    <name evidence="8" type="ORF">Pyn_02130</name>
</gene>
<evidence type="ECO:0000256" key="4">
    <source>
        <dbReference type="ARBA" id="ARBA00022777"/>
    </source>
</evidence>
<protein>
    <submittedName>
        <fullName evidence="8">CBL-interacting serine/threonine-protein kinase 5</fullName>
    </submittedName>
</protein>
<evidence type="ECO:0000256" key="2">
    <source>
        <dbReference type="ARBA" id="ARBA00022679"/>
    </source>
</evidence>
<dbReference type="PANTHER" id="PTHR43895:SF143">
    <property type="entry name" value="NON-SPECIFIC SERINE_THREONINE PROTEIN KINASE"/>
    <property type="match status" value="1"/>
</dbReference>
<proteinExistence type="predicted"/>
<dbReference type="EMBL" id="PJQY01000405">
    <property type="protein sequence ID" value="PQQ11268.1"/>
    <property type="molecule type" value="Genomic_DNA"/>
</dbReference>
<evidence type="ECO:0000256" key="5">
    <source>
        <dbReference type="ARBA" id="ARBA00022840"/>
    </source>
</evidence>
<dbReference type="GO" id="GO:0005524">
    <property type="term" value="F:ATP binding"/>
    <property type="evidence" value="ECO:0007669"/>
    <property type="project" value="UniProtKB-UniRule"/>
</dbReference>
<sequence>MQEQLGQQLSPKSIRNILFDKYEMGRLLGLGTFAKVYHGRNLITNESVAIKVITKTTSKTKASWSKYSAKFVSCT</sequence>
<accession>A0A314Z269</accession>
<dbReference type="GO" id="GO:0004674">
    <property type="term" value="F:protein serine/threonine kinase activity"/>
    <property type="evidence" value="ECO:0007669"/>
    <property type="project" value="UniProtKB-KW"/>
</dbReference>
<dbReference type="Gene3D" id="3.30.200.20">
    <property type="entry name" value="Phosphorylase Kinase, domain 1"/>
    <property type="match status" value="1"/>
</dbReference>
<evidence type="ECO:0000313" key="8">
    <source>
        <dbReference type="EMBL" id="PQQ11268.1"/>
    </source>
</evidence>
<reference evidence="8 9" key="1">
    <citation type="submission" date="2018-02" db="EMBL/GenBank/DDBJ databases">
        <title>Draft genome of wild Prunus yedoensis var. nudiflora.</title>
        <authorList>
            <person name="Baek S."/>
            <person name="Kim J.-H."/>
            <person name="Choi K."/>
            <person name="Kim G.-B."/>
            <person name="Cho A."/>
            <person name="Jang H."/>
            <person name="Shin C.-H."/>
            <person name="Yu H.-J."/>
            <person name="Mun J.-H."/>
        </authorList>
    </citation>
    <scope>NUCLEOTIDE SEQUENCE [LARGE SCALE GENOMIC DNA]</scope>
    <source>
        <strain evidence="9">cv. Jeju island</strain>
        <tissue evidence="8">Leaf</tissue>
    </source>
</reference>
<feature type="domain" description="Protein kinase" evidence="7">
    <location>
        <begin position="22"/>
        <end position="75"/>
    </location>
</feature>
<comment type="caution">
    <text evidence="8">The sequence shown here is derived from an EMBL/GenBank/DDBJ whole genome shotgun (WGS) entry which is preliminary data.</text>
</comment>
<dbReference type="Proteomes" id="UP000250321">
    <property type="component" value="Unassembled WGS sequence"/>
</dbReference>
<organism evidence="8 9">
    <name type="scientific">Prunus yedoensis var. nudiflora</name>
    <dbReference type="NCBI Taxonomy" id="2094558"/>
    <lineage>
        <taxon>Eukaryota</taxon>
        <taxon>Viridiplantae</taxon>
        <taxon>Streptophyta</taxon>
        <taxon>Embryophyta</taxon>
        <taxon>Tracheophyta</taxon>
        <taxon>Spermatophyta</taxon>
        <taxon>Magnoliopsida</taxon>
        <taxon>eudicotyledons</taxon>
        <taxon>Gunneridae</taxon>
        <taxon>Pentapetalae</taxon>
        <taxon>rosids</taxon>
        <taxon>fabids</taxon>
        <taxon>Rosales</taxon>
        <taxon>Rosaceae</taxon>
        <taxon>Amygdaloideae</taxon>
        <taxon>Amygdaleae</taxon>
        <taxon>Prunus</taxon>
    </lineage>
</organism>
<evidence type="ECO:0000256" key="1">
    <source>
        <dbReference type="ARBA" id="ARBA00022527"/>
    </source>
</evidence>
<name>A0A314Z269_PRUYE</name>
<keyword evidence="2" id="KW-0808">Transferase</keyword>
<evidence type="ECO:0000313" key="9">
    <source>
        <dbReference type="Proteomes" id="UP000250321"/>
    </source>
</evidence>
<evidence type="ECO:0000256" key="3">
    <source>
        <dbReference type="ARBA" id="ARBA00022741"/>
    </source>
</evidence>
<dbReference type="PROSITE" id="PS50011">
    <property type="entry name" value="PROTEIN_KINASE_DOM"/>
    <property type="match status" value="1"/>
</dbReference>
<evidence type="ECO:0000256" key="6">
    <source>
        <dbReference type="PROSITE-ProRule" id="PRU10141"/>
    </source>
</evidence>
<keyword evidence="1" id="KW-0723">Serine/threonine-protein kinase</keyword>
<keyword evidence="9" id="KW-1185">Reference proteome</keyword>
<dbReference type="InterPro" id="IPR000719">
    <property type="entry name" value="Prot_kinase_dom"/>
</dbReference>
<dbReference type="STRING" id="2094558.A0A314Z269"/>
<dbReference type="PANTHER" id="PTHR43895">
    <property type="entry name" value="CALCIUM/CALMODULIN-DEPENDENT PROTEIN KINASE KINASE-RELATED"/>
    <property type="match status" value="1"/>
</dbReference>
<keyword evidence="4 8" id="KW-0418">Kinase</keyword>
<dbReference type="SUPFAM" id="SSF56112">
    <property type="entry name" value="Protein kinase-like (PK-like)"/>
    <property type="match status" value="1"/>
</dbReference>
<dbReference type="AlphaFoldDB" id="A0A314Z269"/>